<proteinExistence type="predicted"/>
<gene>
    <name evidence="1" type="ORF">CHRIB12_LOCUS21943</name>
</gene>
<dbReference type="Proteomes" id="UP000684084">
    <property type="component" value="Unassembled WGS sequence"/>
</dbReference>
<dbReference type="EMBL" id="CAGKOT010000072">
    <property type="protein sequence ID" value="CAB5391386.1"/>
    <property type="molecule type" value="Genomic_DNA"/>
</dbReference>
<organism evidence="1 2">
    <name type="scientific">Rhizophagus irregularis</name>
    <dbReference type="NCBI Taxonomy" id="588596"/>
    <lineage>
        <taxon>Eukaryota</taxon>
        <taxon>Fungi</taxon>
        <taxon>Fungi incertae sedis</taxon>
        <taxon>Mucoromycota</taxon>
        <taxon>Glomeromycotina</taxon>
        <taxon>Glomeromycetes</taxon>
        <taxon>Glomerales</taxon>
        <taxon>Glomeraceae</taxon>
        <taxon>Rhizophagus</taxon>
    </lineage>
</organism>
<comment type="caution">
    <text evidence="1">The sequence shown here is derived from an EMBL/GenBank/DDBJ whole genome shotgun (WGS) entry which is preliminary data.</text>
</comment>
<reference evidence="1" key="1">
    <citation type="submission" date="2020-05" db="EMBL/GenBank/DDBJ databases">
        <authorList>
            <person name="Rincon C."/>
            <person name="Sanders R I."/>
            <person name="Robbins C."/>
            <person name="Chaturvedi A."/>
        </authorList>
    </citation>
    <scope>NUCLEOTIDE SEQUENCE</scope>
    <source>
        <strain evidence="1">CHB12</strain>
    </source>
</reference>
<dbReference type="AlphaFoldDB" id="A0A915ZWV6"/>
<sequence>MLYLVVIVTEGIKCVLPERIITITEDDQFSKLYEIFTCEQFNNQSVEVYVYQNKVDKWVEVSDRNIEPPSFSDARQPKLPQLYTEHTRRDLLYNEIIELLQNKKAGWRGGIHQTLGKEFVERVANALWYIDPHLKLLQSRSCYMPALFKELATYASDNTDRNTYNIAYHTSHHKKESISHQRLDLLIKSLELSIVQPWVNDSEWDNIIPDIIALVDMMRKYSEHLIKSNTLMAAIHHNDDSAHNPANNSHMFRVFGCKEDDLNDQYRELNDAILQHGFYQYMDVYSYLPIDIMKRYRFLKNLQLICSIGIYR</sequence>
<dbReference type="VEuPathDB" id="FungiDB:RhiirFUN_022053"/>
<accession>A0A915ZWV6</accession>
<dbReference type="OrthoDB" id="2392753at2759"/>
<name>A0A915ZWV6_9GLOM</name>
<evidence type="ECO:0000313" key="1">
    <source>
        <dbReference type="EMBL" id="CAB5391386.1"/>
    </source>
</evidence>
<protein>
    <submittedName>
        <fullName evidence="1">Uncharacterized protein</fullName>
    </submittedName>
</protein>
<evidence type="ECO:0000313" key="2">
    <source>
        <dbReference type="Proteomes" id="UP000684084"/>
    </source>
</evidence>